<dbReference type="PANTHER" id="PTHR42687">
    <property type="entry name" value="L-THREONINE 3-DEHYDROGENASE"/>
    <property type="match status" value="1"/>
</dbReference>
<sequence>MLLTGATGAWGRVTLTALRQHADRLAITALVLPTRDQDAAAEEIGEPGAVRVVRGDLTDAPLMARLVAETDLVVHLGGMVSPAADQDPVRTRRVNVGTMRNIVAGVKALPDPSRVTVVGVGSVAQTGPRPQPVHWGRAGDPLRASDMDLYTQSKIAAERILVDSGLPRWTWLRQTGMLSPAVLRQRDPIALHVPLDGVIEWVSDLDSARLLTRIALGECDESLFARVHNVGGGRAWRLTNWEILTRLARAMGARGISQWYERNWFATGSFHGHWFTDSDALEQIVPFRSEDPTTAIARCVAASPWVVRRAGLWPGWLVRALVTGPMARAPRGTLRALHDGDERAVRAFFGSRQAWEEIGDWSGFVVPAPSRRPSYLDHGYDESVGMRQWDASLYRQAAAFHGGELLSADVVAGQARRLLTWRCCQGHEFTASPVLVLHAGHWCPRCTADTQGYERQAEENAFLAQVVVPR</sequence>
<protein>
    <submittedName>
        <fullName evidence="3">3-beta hydroxysteroid dehydrogenase</fullName>
    </submittedName>
</protein>
<dbReference type="GO" id="GO:0006567">
    <property type="term" value="P:L-threonine catabolic process"/>
    <property type="evidence" value="ECO:0007669"/>
    <property type="project" value="TreeGrafter"/>
</dbReference>
<proteinExistence type="inferred from homology"/>
<dbReference type="Proteomes" id="UP000234778">
    <property type="component" value="Unassembled WGS sequence"/>
</dbReference>
<dbReference type="Pfam" id="PF01370">
    <property type="entry name" value="Epimerase"/>
    <property type="match status" value="1"/>
</dbReference>
<gene>
    <name evidence="3" type="ORF">CYJ26_03235</name>
</gene>
<dbReference type="InterPro" id="IPR051225">
    <property type="entry name" value="NAD(P)_epim/dehydratase"/>
</dbReference>
<dbReference type="InterPro" id="IPR001509">
    <property type="entry name" value="Epimerase_deHydtase"/>
</dbReference>
<evidence type="ECO:0000313" key="3">
    <source>
        <dbReference type="EMBL" id="PKY99320.1"/>
    </source>
</evidence>
<dbReference type="PANTHER" id="PTHR42687:SF1">
    <property type="entry name" value="L-THREONINE 3-DEHYDROGENASE, MITOCHONDRIAL"/>
    <property type="match status" value="1"/>
</dbReference>
<dbReference type="EMBL" id="PKHA01000002">
    <property type="protein sequence ID" value="PKY99320.1"/>
    <property type="molecule type" value="Genomic_DNA"/>
</dbReference>
<dbReference type="AlphaFoldDB" id="A0A2I1KUL8"/>
<organism evidence="3 4">
    <name type="scientific">Actinomyces urogenitalis</name>
    <dbReference type="NCBI Taxonomy" id="103621"/>
    <lineage>
        <taxon>Bacteria</taxon>
        <taxon>Bacillati</taxon>
        <taxon>Actinomycetota</taxon>
        <taxon>Actinomycetes</taxon>
        <taxon>Actinomycetales</taxon>
        <taxon>Actinomycetaceae</taxon>
        <taxon>Actinomyces</taxon>
    </lineage>
</organism>
<evidence type="ECO:0000259" key="2">
    <source>
        <dbReference type="Pfam" id="PF01370"/>
    </source>
</evidence>
<evidence type="ECO:0000256" key="1">
    <source>
        <dbReference type="ARBA" id="ARBA00007637"/>
    </source>
</evidence>
<name>A0A2I1KUL8_9ACTO</name>
<evidence type="ECO:0000313" key="4">
    <source>
        <dbReference type="Proteomes" id="UP000234778"/>
    </source>
</evidence>
<dbReference type="InterPro" id="IPR036291">
    <property type="entry name" value="NAD(P)-bd_dom_sf"/>
</dbReference>
<feature type="domain" description="NAD-dependent epimerase/dehydratase" evidence="2">
    <location>
        <begin position="1"/>
        <end position="163"/>
    </location>
</feature>
<dbReference type="Gene3D" id="3.40.50.720">
    <property type="entry name" value="NAD(P)-binding Rossmann-like Domain"/>
    <property type="match status" value="1"/>
</dbReference>
<comment type="caution">
    <text evidence="3">The sequence shown here is derived from an EMBL/GenBank/DDBJ whole genome shotgun (WGS) entry which is preliminary data.</text>
</comment>
<dbReference type="SUPFAM" id="SSF51735">
    <property type="entry name" value="NAD(P)-binding Rossmann-fold domains"/>
    <property type="match status" value="1"/>
</dbReference>
<dbReference type="GO" id="GO:0008743">
    <property type="term" value="F:L-threonine 3-dehydrogenase activity"/>
    <property type="evidence" value="ECO:0007669"/>
    <property type="project" value="TreeGrafter"/>
</dbReference>
<comment type="similarity">
    <text evidence="1">Belongs to the NAD(P)-dependent epimerase/dehydratase family.</text>
</comment>
<reference evidence="3 4" key="1">
    <citation type="submission" date="2017-12" db="EMBL/GenBank/DDBJ databases">
        <title>Phylogenetic diversity of female urinary microbiome.</title>
        <authorList>
            <person name="Thomas-White K."/>
            <person name="Wolfe A.J."/>
        </authorList>
    </citation>
    <scope>NUCLEOTIDE SEQUENCE [LARGE SCALE GENOMIC DNA]</scope>
    <source>
        <strain evidence="3 4">UMB0319</strain>
    </source>
</reference>
<accession>A0A2I1KUL8</accession>